<evidence type="ECO:0000256" key="1">
    <source>
        <dbReference type="SAM" id="Phobius"/>
    </source>
</evidence>
<feature type="transmembrane region" description="Helical" evidence="1">
    <location>
        <begin position="9"/>
        <end position="28"/>
    </location>
</feature>
<protein>
    <submittedName>
        <fullName evidence="2">Uncharacterized protein</fullName>
    </submittedName>
</protein>
<keyword evidence="1" id="KW-0812">Transmembrane</keyword>
<proteinExistence type="predicted"/>
<dbReference type="EMBL" id="JH793765">
    <property type="protein sequence ID" value="ELQ34690.1"/>
    <property type="molecule type" value="Genomic_DNA"/>
</dbReference>
<sequence length="155" mass="17475">MQIGDKTNLGYYGFVLVILKYLVALLAMSQPNSSWCRESLWGSLELLRVFIFRRSIGGWCVSDVVSSDSLGRLRLLETEAPLIPAPPPPFFLLQEYVLLGQQRMAEMHFTAKPRIPPPNFGLYQQAHARLFNCMGILACRTTLKGPAFRPTTQTN</sequence>
<keyword evidence="1" id="KW-1133">Transmembrane helix</keyword>
<keyword evidence="1" id="KW-0472">Membrane</keyword>
<name>A0AA97NQY7_PYRO3</name>
<dbReference type="AlphaFoldDB" id="A0AA97NQY7"/>
<accession>A0AA97NQY7</accession>
<dbReference type="Proteomes" id="UP000011086">
    <property type="component" value="Unassembled WGS sequence"/>
</dbReference>
<reference evidence="2" key="1">
    <citation type="journal article" date="2012" name="PLoS Genet.">
        <title>Comparative analysis of the genomes of two field isolates of the rice blast fungus Magnaporthe oryzae.</title>
        <authorList>
            <person name="Xue M."/>
            <person name="Yang J."/>
            <person name="Li Z."/>
            <person name="Hu S."/>
            <person name="Yao N."/>
            <person name="Dean R.A."/>
            <person name="Zhao W."/>
            <person name="Shen M."/>
            <person name="Zhang H."/>
            <person name="Li C."/>
            <person name="Liu L."/>
            <person name="Cao L."/>
            <person name="Xu X."/>
            <person name="Xing Y."/>
            <person name="Hsiang T."/>
            <person name="Zhang Z."/>
            <person name="Xu J.R."/>
            <person name="Peng Y.L."/>
        </authorList>
    </citation>
    <scope>NUCLEOTIDE SEQUENCE</scope>
    <source>
        <strain evidence="2">Y34</strain>
    </source>
</reference>
<evidence type="ECO:0000313" key="2">
    <source>
        <dbReference type="EMBL" id="ELQ34690.1"/>
    </source>
</evidence>
<gene>
    <name evidence="2" type="ORF">OOU_Y34scaffold00748g9</name>
</gene>
<organism evidence="2">
    <name type="scientific">Pyricularia oryzae (strain Y34)</name>
    <name type="common">Rice blast fungus</name>
    <name type="synonym">Magnaporthe oryzae</name>
    <dbReference type="NCBI Taxonomy" id="1143189"/>
    <lineage>
        <taxon>Eukaryota</taxon>
        <taxon>Fungi</taxon>
        <taxon>Dikarya</taxon>
        <taxon>Ascomycota</taxon>
        <taxon>Pezizomycotina</taxon>
        <taxon>Sordariomycetes</taxon>
        <taxon>Sordariomycetidae</taxon>
        <taxon>Magnaporthales</taxon>
        <taxon>Pyriculariaceae</taxon>
        <taxon>Pyricularia</taxon>
    </lineage>
</organism>